<dbReference type="RefSeq" id="WP_371439167.1">
    <property type="nucleotide sequence ID" value="NZ_JBHSRS010000080.1"/>
</dbReference>
<organism evidence="1 2">
    <name type="scientific">Polaromonas aquatica</name>
    <dbReference type="NCBI Taxonomy" id="332657"/>
    <lineage>
        <taxon>Bacteria</taxon>
        <taxon>Pseudomonadati</taxon>
        <taxon>Pseudomonadota</taxon>
        <taxon>Betaproteobacteria</taxon>
        <taxon>Burkholderiales</taxon>
        <taxon>Comamonadaceae</taxon>
        <taxon>Polaromonas</taxon>
    </lineage>
</organism>
<reference evidence="2" key="1">
    <citation type="journal article" date="2019" name="Int. J. Syst. Evol. Microbiol.">
        <title>The Global Catalogue of Microorganisms (GCM) 10K type strain sequencing project: providing services to taxonomists for standard genome sequencing and annotation.</title>
        <authorList>
            <consortium name="The Broad Institute Genomics Platform"/>
            <consortium name="The Broad Institute Genome Sequencing Center for Infectious Disease"/>
            <person name="Wu L."/>
            <person name="Ma J."/>
        </authorList>
    </citation>
    <scope>NUCLEOTIDE SEQUENCE [LARGE SCALE GENOMIC DNA]</scope>
    <source>
        <strain evidence="2">CCUG 39402</strain>
    </source>
</reference>
<gene>
    <name evidence="1" type="ORF">ACFQND_16765</name>
</gene>
<proteinExistence type="predicted"/>
<dbReference type="EMBL" id="JBHSRS010000080">
    <property type="protein sequence ID" value="MFC6282876.1"/>
    <property type="molecule type" value="Genomic_DNA"/>
</dbReference>
<sequence>MNNGIPTTTQPEKVVPGVWARRVLKESGWSRNRIDVTFFGSSKDDSASSRGTSAFWRYLACQSEIQKTYTAQTDPFLQIDSCWPGTYRYLAHPYAELLKALSSLTAVHERMVEADCQLDGLLFAGTAIAMRRNYQKPADEIKALRQAWVSVRKGPHRAHFFPDMLCLVLGWMQEACLIGDIQRLKLIAGENPISPFGLSFTQLDFLEKPFAQFLDRWVTWIICNGWARDAYRLSPMHLASQLVIDSPRTPSNLTLLDLDGLVSAVCRGEHATELSAAELLLRTRLDRETKAKLVGKVSWDRTELLTKKRSRKG</sequence>
<protein>
    <submittedName>
        <fullName evidence="1">Uncharacterized protein</fullName>
    </submittedName>
</protein>
<name>A0ABW1U2C7_9BURK</name>
<accession>A0ABW1U2C7</accession>
<evidence type="ECO:0000313" key="2">
    <source>
        <dbReference type="Proteomes" id="UP001596270"/>
    </source>
</evidence>
<keyword evidence="2" id="KW-1185">Reference proteome</keyword>
<evidence type="ECO:0000313" key="1">
    <source>
        <dbReference type="EMBL" id="MFC6282876.1"/>
    </source>
</evidence>
<dbReference type="Proteomes" id="UP001596270">
    <property type="component" value="Unassembled WGS sequence"/>
</dbReference>
<comment type="caution">
    <text evidence="1">The sequence shown here is derived from an EMBL/GenBank/DDBJ whole genome shotgun (WGS) entry which is preliminary data.</text>
</comment>